<dbReference type="SUPFAM" id="SSF57845">
    <property type="entry name" value="B-box zinc-binding domain"/>
    <property type="match status" value="1"/>
</dbReference>
<feature type="region of interest" description="Disordered" evidence="9">
    <location>
        <begin position="45"/>
        <end position="77"/>
    </location>
</feature>
<gene>
    <name evidence="11" type="ORF">WBA_LOCUS1378</name>
</gene>
<dbReference type="SUPFAM" id="SSF57850">
    <property type="entry name" value="RING/U-box"/>
    <property type="match status" value="1"/>
</dbReference>
<dbReference type="PROSITE" id="PS00518">
    <property type="entry name" value="ZF_RING_1"/>
    <property type="match status" value="1"/>
</dbReference>
<dbReference type="EMBL" id="UYWW01000283">
    <property type="protein sequence ID" value="VDM07992.1"/>
    <property type="molecule type" value="Genomic_DNA"/>
</dbReference>
<dbReference type="Pfam" id="PF00643">
    <property type="entry name" value="zf-B_box"/>
    <property type="match status" value="1"/>
</dbReference>
<dbReference type="InterPro" id="IPR017907">
    <property type="entry name" value="Znf_RING_CS"/>
</dbReference>
<dbReference type="PROSITE" id="PS51125">
    <property type="entry name" value="NHL"/>
    <property type="match status" value="1"/>
</dbReference>
<protein>
    <recommendedName>
        <fullName evidence="10">B box-type domain-containing protein</fullName>
    </recommendedName>
</protein>
<evidence type="ECO:0000256" key="7">
    <source>
        <dbReference type="PROSITE-ProRule" id="PRU00024"/>
    </source>
</evidence>
<feature type="domain" description="B box-type" evidence="10">
    <location>
        <begin position="197"/>
        <end position="244"/>
    </location>
</feature>
<evidence type="ECO:0000256" key="3">
    <source>
        <dbReference type="ARBA" id="ARBA00022737"/>
    </source>
</evidence>
<dbReference type="SMART" id="SM00184">
    <property type="entry name" value="RING"/>
    <property type="match status" value="2"/>
</dbReference>
<dbReference type="InterPro" id="IPR027370">
    <property type="entry name" value="Znf-RING_euk"/>
</dbReference>
<evidence type="ECO:0000313" key="11">
    <source>
        <dbReference type="EMBL" id="VDM07992.1"/>
    </source>
</evidence>
<evidence type="ECO:0000256" key="6">
    <source>
        <dbReference type="ARBA" id="ARBA00022833"/>
    </source>
</evidence>
<keyword evidence="5" id="KW-0833">Ubl conjugation pathway</keyword>
<reference evidence="11 12" key="1">
    <citation type="submission" date="2018-11" db="EMBL/GenBank/DDBJ databases">
        <authorList>
            <consortium name="Pathogen Informatics"/>
        </authorList>
    </citation>
    <scope>NUCLEOTIDE SEQUENCE [LARGE SCALE GENOMIC DNA]</scope>
</reference>
<dbReference type="InterPro" id="IPR047153">
    <property type="entry name" value="TRIM45/56/19-like"/>
</dbReference>
<dbReference type="InterPro" id="IPR001258">
    <property type="entry name" value="NHL_repeat"/>
</dbReference>
<sequence length="1046" mass="113663">MEMYANGLMEENGGTAVTAVVAPATTTATLDLSVQQNSFIFGVTDDKSESSSSLKEDKNTGGISTANIAGNEINPTRSPSPLLDVGVIPSVDSSLCPYCGKQYRKPRVLDCLHSMCEDCIIAQLDGRREGESERARTVLTMDFELESTCEMRPTPPGVIRCPTCHQESHVGNDVRFVNHLLLDFVRLHEVDGVSAGKGARSCRACKSEQLAMAVCKQCASDLCKNCYQAHRDMKLFDGHTVLTYTELAQNPLELPRDPVMCVLHPQMPYSLLCATCESPICGQCHAEHADIRHHNLVNIDETVANLVRLELKDIANGAEAKSKTVEAACNSVPARQRVLTEQYEIIKTEIEDTFSEYHKALDAMKEHLLRKLDKSRDDQETDLNNLNRRVNVTTVKIADAVAFTHRIVEKGSAVEVLVSRKKIRQQLTALTRSMPDMSSTTELTFNKTPYVQFYNKLSNIVGDINTRLVSDVGKADVMISSLLSDSNSVKQLNAIRAYPSDNSPTQTSASGSLCTTPAPVGQSRGPGAIGMERRNKPTTTSTSSSVVDFTDGWPPSSIPPEPSSPSPTVDFQGKKSSLENSGISSFYSWPPSSNPQSETRVTGPSALPLPHAPVANLATGKQLPITTNNFLMPRGVNSWVAQTTALTGAAAATQLANTAFPITAAAAAAARQRLEPLLDPATIRLISQLDTASFASLQSAFGQTIPALGRQSQLASPLEAIRPVGVASILGEHHYVPLGIPPAVRSSAKNNASASDLSLRCSVGGVGSNPGQFGSPHGFCLGHNEEILVTDTNNHRIQIFTKKGEFIMHFGIGGSEDGHLFYPKKVVAFRSRIGEGGYIIVDKGENKARLQLFSKRGDFIRRLQTPYLEYVSALTVNEASHLVVFSSSVMMFILDIDLLEPLVLKWNDCTKAIGEPSDVAVFRDRYYVTDYKNHCVVALNSDGEVLCRFGSFESTPYPIGVDVSTNGDVLVADSHGNHFHIYCCATDGQRLQEFECSQLKASYFNFAVSRCVGLRLTSEGFLISVSKHNHTLLIFSTVFVNPPAPL</sequence>
<dbReference type="PANTHER" id="PTHR25462:SF296">
    <property type="entry name" value="MEIOTIC P26, ISOFORM F"/>
    <property type="match status" value="1"/>
</dbReference>
<dbReference type="SMART" id="SM00502">
    <property type="entry name" value="BBC"/>
    <property type="match status" value="1"/>
</dbReference>
<dbReference type="InterPro" id="IPR013083">
    <property type="entry name" value="Znf_RING/FYVE/PHD"/>
</dbReference>
<dbReference type="OrthoDB" id="342730at2759"/>
<name>A0A3P7FBQ4_WUCBA</name>
<dbReference type="CDD" id="cd19756">
    <property type="entry name" value="Bbox2"/>
    <property type="match status" value="1"/>
</dbReference>
<feature type="region of interest" description="Disordered" evidence="9">
    <location>
        <begin position="498"/>
        <end position="577"/>
    </location>
</feature>
<dbReference type="Gene3D" id="2.120.10.30">
    <property type="entry name" value="TolB, C-terminal domain"/>
    <property type="match status" value="1"/>
</dbReference>
<evidence type="ECO:0000256" key="4">
    <source>
        <dbReference type="ARBA" id="ARBA00022771"/>
    </source>
</evidence>
<dbReference type="Pfam" id="PF01436">
    <property type="entry name" value="NHL"/>
    <property type="match status" value="2"/>
</dbReference>
<keyword evidence="3" id="KW-0677">Repeat</keyword>
<accession>A0A3P7FBQ4</accession>
<feature type="compositionally biased region" description="Basic and acidic residues" evidence="9">
    <location>
        <begin position="45"/>
        <end position="59"/>
    </location>
</feature>
<dbReference type="SMART" id="SM00336">
    <property type="entry name" value="BBOX"/>
    <property type="match status" value="2"/>
</dbReference>
<feature type="domain" description="B box-type" evidence="10">
    <location>
        <begin position="256"/>
        <end position="299"/>
    </location>
</feature>
<evidence type="ECO:0000256" key="1">
    <source>
        <dbReference type="ARBA" id="ARBA00022553"/>
    </source>
</evidence>
<dbReference type="Proteomes" id="UP000270924">
    <property type="component" value="Unassembled WGS sequence"/>
</dbReference>
<dbReference type="PANTHER" id="PTHR25462">
    <property type="entry name" value="BONUS, ISOFORM C-RELATED"/>
    <property type="match status" value="1"/>
</dbReference>
<feature type="compositionally biased region" description="Pro residues" evidence="9">
    <location>
        <begin position="556"/>
        <end position="565"/>
    </location>
</feature>
<proteinExistence type="predicted"/>
<dbReference type="Gene3D" id="3.30.160.60">
    <property type="entry name" value="Classic Zinc Finger"/>
    <property type="match status" value="1"/>
</dbReference>
<keyword evidence="1" id="KW-0597">Phosphoprotein</keyword>
<evidence type="ECO:0000259" key="10">
    <source>
        <dbReference type="PROSITE" id="PS50119"/>
    </source>
</evidence>
<feature type="compositionally biased region" description="Polar residues" evidence="9">
    <location>
        <begin position="500"/>
        <end position="515"/>
    </location>
</feature>
<dbReference type="Gene3D" id="3.30.40.10">
    <property type="entry name" value="Zinc/RING finger domain, C3HC4 (zinc finger)"/>
    <property type="match status" value="1"/>
</dbReference>
<dbReference type="GO" id="GO:0008270">
    <property type="term" value="F:zinc ion binding"/>
    <property type="evidence" value="ECO:0007669"/>
    <property type="project" value="UniProtKB-KW"/>
</dbReference>
<dbReference type="InParanoid" id="A0A3P7FBQ4"/>
<evidence type="ECO:0000256" key="8">
    <source>
        <dbReference type="PROSITE-ProRule" id="PRU00504"/>
    </source>
</evidence>
<dbReference type="CDD" id="cd14959">
    <property type="entry name" value="NHL_brat_like"/>
    <property type="match status" value="1"/>
</dbReference>
<feature type="repeat" description="NHL" evidence="8">
    <location>
        <begin position="760"/>
        <end position="803"/>
    </location>
</feature>
<dbReference type="InterPro" id="IPR001841">
    <property type="entry name" value="Znf_RING"/>
</dbReference>
<dbReference type="OMA" id="PICNECL"/>
<keyword evidence="4 7" id="KW-0863">Zinc-finger</keyword>
<evidence type="ECO:0000256" key="9">
    <source>
        <dbReference type="SAM" id="MobiDB-lite"/>
    </source>
</evidence>
<feature type="compositionally biased region" description="Polar residues" evidence="9">
    <location>
        <begin position="61"/>
        <end position="77"/>
    </location>
</feature>
<evidence type="ECO:0000256" key="2">
    <source>
        <dbReference type="ARBA" id="ARBA00022723"/>
    </source>
</evidence>
<dbReference type="PROSITE" id="PS50119">
    <property type="entry name" value="ZF_BBOX"/>
    <property type="match status" value="2"/>
</dbReference>
<keyword evidence="2" id="KW-0479">Metal-binding</keyword>
<dbReference type="FunCoup" id="A0A3P7FBQ4">
    <property type="interactions" value="550"/>
</dbReference>
<keyword evidence="6" id="KW-0862">Zinc</keyword>
<evidence type="ECO:0000256" key="5">
    <source>
        <dbReference type="ARBA" id="ARBA00022786"/>
    </source>
</evidence>
<dbReference type="InterPro" id="IPR011042">
    <property type="entry name" value="6-blade_b-propeller_TolB-like"/>
</dbReference>
<dbReference type="AlphaFoldDB" id="A0A3P7FBQ4"/>
<dbReference type="InterPro" id="IPR003649">
    <property type="entry name" value="Bbox_C"/>
</dbReference>
<dbReference type="InterPro" id="IPR000315">
    <property type="entry name" value="Znf_B-box"/>
</dbReference>
<evidence type="ECO:0000313" key="12">
    <source>
        <dbReference type="Proteomes" id="UP000270924"/>
    </source>
</evidence>
<dbReference type="Pfam" id="PF13445">
    <property type="entry name" value="zf-RING_UBOX"/>
    <property type="match status" value="1"/>
</dbReference>
<keyword evidence="12" id="KW-1185">Reference proteome</keyword>
<dbReference type="SUPFAM" id="SSF101898">
    <property type="entry name" value="NHL repeat"/>
    <property type="match status" value="1"/>
</dbReference>
<organism evidence="11 12">
    <name type="scientific">Wuchereria bancrofti</name>
    <dbReference type="NCBI Taxonomy" id="6293"/>
    <lineage>
        <taxon>Eukaryota</taxon>
        <taxon>Metazoa</taxon>
        <taxon>Ecdysozoa</taxon>
        <taxon>Nematoda</taxon>
        <taxon>Chromadorea</taxon>
        <taxon>Rhabditida</taxon>
        <taxon>Spirurina</taxon>
        <taxon>Spiruromorpha</taxon>
        <taxon>Filarioidea</taxon>
        <taxon>Onchocercidae</taxon>
        <taxon>Wuchereria</taxon>
    </lineage>
</organism>
<dbReference type="GO" id="GO:0061630">
    <property type="term" value="F:ubiquitin protein ligase activity"/>
    <property type="evidence" value="ECO:0007669"/>
    <property type="project" value="TreeGrafter"/>
</dbReference>
<dbReference type="GO" id="GO:0005654">
    <property type="term" value="C:nucleoplasm"/>
    <property type="evidence" value="ECO:0007669"/>
    <property type="project" value="TreeGrafter"/>
</dbReference>